<dbReference type="AlphaFoldDB" id="W4KKK4"/>
<dbReference type="STRING" id="747525.W4KKK4"/>
<dbReference type="InterPro" id="IPR048369">
    <property type="entry name" value="COG6_C"/>
</dbReference>
<dbReference type="FunCoup" id="W4KKK4">
    <property type="interactions" value="275"/>
</dbReference>
<evidence type="ECO:0000256" key="1">
    <source>
        <dbReference type="ARBA" id="ARBA00004395"/>
    </source>
</evidence>
<dbReference type="Pfam" id="PF20653">
    <property type="entry name" value="COG6_C"/>
    <property type="match status" value="1"/>
</dbReference>
<comment type="subcellular location">
    <subcellularLocation>
        <location evidence="1 10">Golgi apparatus membrane</location>
        <topology evidence="1 10">Peripheral membrane protein</topology>
    </subcellularLocation>
</comment>
<comment type="function">
    <text evidence="10">Acts as component of the peripheral membrane COG complex that is involved in intra-Golgi protein trafficking. COG is located at the cis-Golgi, and regulates tethering of retrograde intra-Golgi vesicles and possibly a number of other membrane trafficking events.</text>
</comment>
<accession>W4KKK4</accession>
<proteinExistence type="inferred from homology"/>
<reference evidence="15 16" key="1">
    <citation type="journal article" date="2012" name="New Phytol.">
        <title>Insight into trade-off between wood decay and parasitism from the genome of a fungal forest pathogen.</title>
        <authorList>
            <person name="Olson A."/>
            <person name="Aerts A."/>
            <person name="Asiegbu F."/>
            <person name="Belbahri L."/>
            <person name="Bouzid O."/>
            <person name="Broberg A."/>
            <person name="Canback B."/>
            <person name="Coutinho P.M."/>
            <person name="Cullen D."/>
            <person name="Dalman K."/>
            <person name="Deflorio G."/>
            <person name="van Diepen L.T."/>
            <person name="Dunand C."/>
            <person name="Duplessis S."/>
            <person name="Durling M."/>
            <person name="Gonthier P."/>
            <person name="Grimwood J."/>
            <person name="Fossdal C.G."/>
            <person name="Hansson D."/>
            <person name="Henrissat B."/>
            <person name="Hietala A."/>
            <person name="Himmelstrand K."/>
            <person name="Hoffmeister D."/>
            <person name="Hogberg N."/>
            <person name="James T.Y."/>
            <person name="Karlsson M."/>
            <person name="Kohler A."/>
            <person name="Kues U."/>
            <person name="Lee Y.H."/>
            <person name="Lin Y.C."/>
            <person name="Lind M."/>
            <person name="Lindquist E."/>
            <person name="Lombard V."/>
            <person name="Lucas S."/>
            <person name="Lunden K."/>
            <person name="Morin E."/>
            <person name="Murat C."/>
            <person name="Park J."/>
            <person name="Raffaello T."/>
            <person name="Rouze P."/>
            <person name="Salamov A."/>
            <person name="Schmutz J."/>
            <person name="Solheim H."/>
            <person name="Stahlberg J."/>
            <person name="Velez H."/>
            <person name="de Vries R.P."/>
            <person name="Wiebenga A."/>
            <person name="Woodward S."/>
            <person name="Yakovlev I."/>
            <person name="Garbelotto M."/>
            <person name="Martin F."/>
            <person name="Grigoriev I.V."/>
            <person name="Stenlid J."/>
        </authorList>
    </citation>
    <scope>NUCLEOTIDE SEQUENCE [LARGE SCALE GENOMIC DNA]</scope>
    <source>
        <strain evidence="15 16">TC 32-1</strain>
    </source>
</reference>
<evidence type="ECO:0000256" key="12">
    <source>
        <dbReference type="SAM" id="MobiDB-lite"/>
    </source>
</evidence>
<dbReference type="RefSeq" id="XP_009543092.1">
    <property type="nucleotide sequence ID" value="XM_009544797.1"/>
</dbReference>
<evidence type="ECO:0000256" key="2">
    <source>
        <dbReference type="ARBA" id="ARBA00011023"/>
    </source>
</evidence>
<dbReference type="PANTHER" id="PTHR21506:SF0">
    <property type="entry name" value="CONSERVED OLIGOMERIC GOLGI COMPLEX SUBUNIT 6"/>
    <property type="match status" value="1"/>
</dbReference>
<dbReference type="GeneID" id="20667474"/>
<sequence>MAASPRSSTDLLRPLLSSPARSNPVSLRIYKVLGASFDDQSTKEALNTLSELYAPPDARATSSKSKQVSADSDDDLDNDALDTPSDSRRPDFDILAFLDGPPPGETAAKARKNLRRDVESKLAEGSQKFLRAFGEVDQKLDALQEHISAMRARCDDAQAQLQTTNEACKTLLDRAGSLREERQDVSQKQSIVSLFLERFTLTDDEIEALTSGEVPIGTRFFAAMDKAHRIRDDCRVLMSGEEHPSQAGVDIMAATSGYLEKAFDKIFRWCNFEFRKMGRDAQLDVSSQMREAVRRLRVRPELLTEAFATLSQTRQSALLSAFLDALTRGGPSGLPRPIELHAHDALRYVGDMLAWVHQAIAAERELLEGLFGLKGDGRMVGSVRAPARGEEEEWIAELMDSAVAKLCVPLKSRVLQTVRAQESGITAYRVSNLLQFYTLTMVRTIGEDALLSTTLKEITDVSYKVFYDAIEAQGRALVRISLDLDDPEVNPPTALLDHAQVLREVMAVYASSLLGDESAAESAAGFARILDTAVDPAVQMCTNAAAEKQRLRPLWDQAVFVLNCLTYLLNVLEPHAFTVEKRKALEDIVEDRVKELIDEHYETLLADTDLKDAVATCASYHPPADILSHLPATQPPALARALHRFAQWLEGLDVVHAPRLARLTAQPLHTRVHHAALARLGRAYARVCDEVRRPENRYEAAATLLGGERPFGQVHLLWQIFGLQEDADEGDEEELEEEPGSG</sequence>
<evidence type="ECO:0000256" key="10">
    <source>
        <dbReference type="RuleBase" id="RU365075"/>
    </source>
</evidence>
<evidence type="ECO:0000256" key="4">
    <source>
        <dbReference type="ARBA" id="ARBA00022448"/>
    </source>
</evidence>
<feature type="coiled-coil region" evidence="11">
    <location>
        <begin position="140"/>
        <end position="174"/>
    </location>
</feature>
<feature type="compositionally biased region" description="Low complexity" evidence="12">
    <location>
        <begin position="11"/>
        <end position="21"/>
    </location>
</feature>
<gene>
    <name evidence="15" type="ORF">HETIRDRAFT_154132</name>
</gene>
<feature type="region of interest" description="Disordered" evidence="12">
    <location>
        <begin position="1"/>
        <end position="21"/>
    </location>
</feature>
<comment type="function">
    <text evidence="9">Acts as a component of the peripheral membrane COG complex that is involved in intra-Golgi protein trafficking. COG is located at the cis-Golgi, and regulates tethering of retrograde intra-Golgi vesicles and possibly a number of other membrane trafficking events.</text>
</comment>
<evidence type="ECO:0000256" key="5">
    <source>
        <dbReference type="ARBA" id="ARBA00022927"/>
    </source>
</evidence>
<feature type="compositionally biased region" description="Acidic residues" evidence="12">
    <location>
        <begin position="71"/>
        <end position="80"/>
    </location>
</feature>
<evidence type="ECO:0000259" key="13">
    <source>
        <dbReference type="Pfam" id="PF06419"/>
    </source>
</evidence>
<dbReference type="OrthoDB" id="272987at2759"/>
<dbReference type="Proteomes" id="UP000030671">
    <property type="component" value="Unassembled WGS sequence"/>
</dbReference>
<dbReference type="eggNOG" id="KOG3758">
    <property type="taxonomic scope" value="Eukaryota"/>
</dbReference>
<evidence type="ECO:0000256" key="8">
    <source>
        <dbReference type="ARBA" id="ARBA00031348"/>
    </source>
</evidence>
<dbReference type="GO" id="GO:0000139">
    <property type="term" value="C:Golgi membrane"/>
    <property type="evidence" value="ECO:0007669"/>
    <property type="project" value="UniProtKB-SubCell"/>
</dbReference>
<dbReference type="InterPro" id="IPR010490">
    <property type="entry name" value="COG6"/>
</dbReference>
<dbReference type="GO" id="GO:0006891">
    <property type="term" value="P:intra-Golgi vesicle-mediated transport"/>
    <property type="evidence" value="ECO:0007669"/>
    <property type="project" value="UniProtKB-UniRule"/>
</dbReference>
<keyword evidence="16" id="KW-1185">Reference proteome</keyword>
<dbReference type="PANTHER" id="PTHR21506">
    <property type="entry name" value="COMPONENT OF OLIGOMERIC GOLGI COMPLEX 6"/>
    <property type="match status" value="1"/>
</dbReference>
<keyword evidence="4 10" id="KW-0813">Transport</keyword>
<keyword evidence="5 10" id="KW-0653">Protein transport</keyword>
<keyword evidence="11" id="KW-0175">Coiled coil</keyword>
<evidence type="ECO:0000313" key="15">
    <source>
        <dbReference type="EMBL" id="ETW86347.1"/>
    </source>
</evidence>
<evidence type="ECO:0000256" key="7">
    <source>
        <dbReference type="ARBA" id="ARBA00023136"/>
    </source>
</evidence>
<feature type="region of interest" description="Disordered" evidence="12">
    <location>
        <begin position="57"/>
        <end position="91"/>
    </location>
</feature>
<dbReference type="SMART" id="SM01087">
    <property type="entry name" value="COG6"/>
    <property type="match status" value="1"/>
</dbReference>
<evidence type="ECO:0000256" key="3">
    <source>
        <dbReference type="ARBA" id="ARBA00020973"/>
    </source>
</evidence>
<dbReference type="InterPro" id="IPR048368">
    <property type="entry name" value="COG6_N"/>
</dbReference>
<evidence type="ECO:0000259" key="14">
    <source>
        <dbReference type="Pfam" id="PF20653"/>
    </source>
</evidence>
<comment type="similarity">
    <text evidence="2 10">Belongs to the COG6 family.</text>
</comment>
<dbReference type="InParanoid" id="W4KKK4"/>
<keyword evidence="6 10" id="KW-0333">Golgi apparatus</keyword>
<dbReference type="HOGENOM" id="CLU_011361_2_0_1"/>
<dbReference type="Pfam" id="PF06419">
    <property type="entry name" value="COG6_N"/>
    <property type="match status" value="1"/>
</dbReference>
<comment type="subunit">
    <text evidence="10">Component of the conserved oligomeric Golgi complex.</text>
</comment>
<evidence type="ECO:0000313" key="16">
    <source>
        <dbReference type="Proteomes" id="UP000030671"/>
    </source>
</evidence>
<keyword evidence="7 10" id="KW-0472">Membrane</keyword>
<dbReference type="GO" id="GO:0015031">
    <property type="term" value="P:protein transport"/>
    <property type="evidence" value="ECO:0007669"/>
    <property type="project" value="UniProtKB-KW"/>
</dbReference>
<evidence type="ECO:0000256" key="9">
    <source>
        <dbReference type="ARBA" id="ARBA00043873"/>
    </source>
</evidence>
<name>W4KKK4_HETIT</name>
<feature type="domain" description="Conserved oligomeric complex COG6 N-terminal" evidence="13">
    <location>
        <begin position="105"/>
        <end position="212"/>
    </location>
</feature>
<evidence type="ECO:0000256" key="6">
    <source>
        <dbReference type="ARBA" id="ARBA00023034"/>
    </source>
</evidence>
<feature type="domain" description="Conserved Oligomeric Golgi complex subunit 6 C-terminal" evidence="14">
    <location>
        <begin position="246"/>
        <end position="704"/>
    </location>
</feature>
<dbReference type="KEGG" id="hir:HETIRDRAFT_154132"/>
<dbReference type="EMBL" id="KI925455">
    <property type="protein sequence ID" value="ETW86347.1"/>
    <property type="molecule type" value="Genomic_DNA"/>
</dbReference>
<dbReference type="GO" id="GO:0017119">
    <property type="term" value="C:Golgi transport complex"/>
    <property type="evidence" value="ECO:0007669"/>
    <property type="project" value="UniProtKB-UniRule"/>
</dbReference>
<protein>
    <recommendedName>
        <fullName evidence="3 10">Conserved oligomeric Golgi complex subunit 6</fullName>
        <shortName evidence="10">COG complex subunit 6</shortName>
    </recommendedName>
    <alternativeName>
        <fullName evidence="8 10">Component of oligomeric Golgi complex 6</fullName>
    </alternativeName>
</protein>
<evidence type="ECO:0000256" key="11">
    <source>
        <dbReference type="SAM" id="Coils"/>
    </source>
</evidence>
<organism evidence="15 16">
    <name type="scientific">Heterobasidion irregulare (strain TC 32-1)</name>
    <dbReference type="NCBI Taxonomy" id="747525"/>
    <lineage>
        <taxon>Eukaryota</taxon>
        <taxon>Fungi</taxon>
        <taxon>Dikarya</taxon>
        <taxon>Basidiomycota</taxon>
        <taxon>Agaricomycotina</taxon>
        <taxon>Agaricomycetes</taxon>
        <taxon>Russulales</taxon>
        <taxon>Bondarzewiaceae</taxon>
        <taxon>Heterobasidion</taxon>
        <taxon>Heterobasidion annosum species complex</taxon>
    </lineage>
</organism>
<feature type="compositionally biased region" description="Polar residues" evidence="12">
    <location>
        <begin position="1"/>
        <end position="10"/>
    </location>
</feature>